<dbReference type="AlphaFoldDB" id="A0A267M8B9"/>
<evidence type="ECO:0000313" key="2">
    <source>
        <dbReference type="Proteomes" id="UP000216008"/>
    </source>
</evidence>
<dbReference type="Proteomes" id="UP000216008">
    <property type="component" value="Unassembled WGS sequence"/>
</dbReference>
<name>A0A267M8B9_LACJH</name>
<evidence type="ECO:0000313" key="1">
    <source>
        <dbReference type="EMBL" id="PAB55178.1"/>
    </source>
</evidence>
<dbReference type="EMBL" id="NIBD01000028">
    <property type="protein sequence ID" value="PAB55178.1"/>
    <property type="molecule type" value="Genomic_DNA"/>
</dbReference>
<organism evidence="1 2">
    <name type="scientific">Lactobacillus johnsonii</name>
    <dbReference type="NCBI Taxonomy" id="33959"/>
    <lineage>
        <taxon>Bacteria</taxon>
        <taxon>Bacillati</taxon>
        <taxon>Bacillota</taxon>
        <taxon>Bacilli</taxon>
        <taxon>Lactobacillales</taxon>
        <taxon>Lactobacillaceae</taxon>
        <taxon>Lactobacillus</taxon>
    </lineage>
</organism>
<proteinExistence type="predicted"/>
<protein>
    <submittedName>
        <fullName evidence="1">Uncharacterized protein</fullName>
    </submittedName>
</protein>
<dbReference type="RefSeq" id="WP_095182858.1">
    <property type="nucleotide sequence ID" value="NZ_JBNPKV010000048.1"/>
</dbReference>
<gene>
    <name evidence="1" type="ORF">A3Q24_05720</name>
</gene>
<sequence length="97" mass="11475">MTKRIKPKWQLEKEQNKKSKRGAFDSINDFANSFQEVFKNLSKAFHWGYDKKKSKDAVGLLTSNTTNLIENRTDEIRKKTDRLSKRLDELERKIKEG</sequence>
<comment type="caution">
    <text evidence="1">The sequence shown here is derived from an EMBL/GenBank/DDBJ whole genome shotgun (WGS) entry which is preliminary data.</text>
</comment>
<accession>A0A267M8B9</accession>
<reference evidence="1 2" key="1">
    <citation type="submission" date="2017-05" db="EMBL/GenBank/DDBJ databases">
        <title>Lactobacillus johnsonii from commercial turkeys.</title>
        <authorList>
            <person name="Johnson T.J."/>
            <person name="Youmans B."/>
        </authorList>
    </citation>
    <scope>NUCLEOTIDE SEQUENCE [LARGE SCALE GENOMIC DNA]</scope>
    <source>
        <strain evidence="1 2">UMNLJ114</strain>
    </source>
</reference>